<organism evidence="2 3">
    <name type="scientific">Penicillium canescens</name>
    <dbReference type="NCBI Taxonomy" id="5083"/>
    <lineage>
        <taxon>Eukaryota</taxon>
        <taxon>Fungi</taxon>
        <taxon>Dikarya</taxon>
        <taxon>Ascomycota</taxon>
        <taxon>Pezizomycotina</taxon>
        <taxon>Eurotiomycetes</taxon>
        <taxon>Eurotiomycetidae</taxon>
        <taxon>Eurotiales</taxon>
        <taxon>Aspergillaceae</taxon>
        <taxon>Penicillium</taxon>
    </lineage>
</organism>
<dbReference type="AlphaFoldDB" id="A0AAD6IM71"/>
<comment type="caution">
    <text evidence="2">The sequence shown here is derived from an EMBL/GenBank/DDBJ whole genome shotgun (WGS) entry which is preliminary data.</text>
</comment>
<dbReference type="PROSITE" id="PS51642">
    <property type="entry name" value="HEMOPEXIN_2"/>
    <property type="match status" value="1"/>
</dbReference>
<protein>
    <submittedName>
        <fullName evidence="2">Hemopexin-like domain-containing protein</fullName>
    </submittedName>
</protein>
<sequence length="217" mass="24413">MIDSVYVQRDGPWAGLFMGIGYVNIQHPDKKLPKQQAQTWLIPKYYTLLPKLGFDTVDAWLDIKGAKDDDKYCFYGTRVGMYSTANKKTEGPWKITDKFPALGAAQFDIIDAAMHVPGSDHEVYFFRGTKYVKVHMGDNRITSGPANIVDKWPGLAQAGFDCVDAIWELPGNEGQTIFFRGFKSVRVKVVSREADRIISGPEPITTTWKGLCPWVTQ</sequence>
<keyword evidence="3" id="KW-1185">Reference proteome</keyword>
<dbReference type="SMART" id="SM00120">
    <property type="entry name" value="HX"/>
    <property type="match status" value="2"/>
</dbReference>
<dbReference type="EMBL" id="JAQJZL010000001">
    <property type="protein sequence ID" value="KAJ6056977.1"/>
    <property type="molecule type" value="Genomic_DNA"/>
</dbReference>
<evidence type="ECO:0000313" key="3">
    <source>
        <dbReference type="Proteomes" id="UP001219568"/>
    </source>
</evidence>
<evidence type="ECO:0000313" key="2">
    <source>
        <dbReference type="EMBL" id="KAJ6056977.1"/>
    </source>
</evidence>
<accession>A0AAD6IM71</accession>
<reference evidence="2" key="1">
    <citation type="journal article" date="2023" name="IMA Fungus">
        <title>Comparative genomic study of the Penicillium genus elucidates a diverse pangenome and 15 lateral gene transfer events.</title>
        <authorList>
            <person name="Petersen C."/>
            <person name="Sorensen T."/>
            <person name="Nielsen M.R."/>
            <person name="Sondergaard T.E."/>
            <person name="Sorensen J.L."/>
            <person name="Fitzpatrick D.A."/>
            <person name="Frisvad J.C."/>
            <person name="Nielsen K.L."/>
        </authorList>
    </citation>
    <scope>NUCLEOTIDE SEQUENCE</scope>
    <source>
        <strain evidence="2">IBT 15450</strain>
    </source>
</reference>
<gene>
    <name evidence="2" type="ORF">N7460_000251</name>
</gene>
<dbReference type="Gene3D" id="2.110.10.10">
    <property type="entry name" value="Hemopexin-like domain"/>
    <property type="match status" value="1"/>
</dbReference>
<dbReference type="InterPro" id="IPR036375">
    <property type="entry name" value="Hemopexin-like_dom_sf"/>
</dbReference>
<reference evidence="2" key="2">
    <citation type="submission" date="2023-01" db="EMBL/GenBank/DDBJ databases">
        <authorList>
            <person name="Petersen C."/>
        </authorList>
    </citation>
    <scope>NUCLEOTIDE SEQUENCE</scope>
    <source>
        <strain evidence="2">IBT 15450</strain>
    </source>
</reference>
<proteinExistence type="predicted"/>
<dbReference type="Proteomes" id="UP001219568">
    <property type="component" value="Unassembled WGS sequence"/>
</dbReference>
<dbReference type="Pfam" id="PF00045">
    <property type="entry name" value="Hemopexin"/>
    <property type="match status" value="1"/>
</dbReference>
<feature type="repeat" description="Hemopexin" evidence="1">
    <location>
        <begin position="107"/>
        <end position="155"/>
    </location>
</feature>
<evidence type="ECO:0000256" key="1">
    <source>
        <dbReference type="PROSITE-ProRule" id="PRU01011"/>
    </source>
</evidence>
<dbReference type="SUPFAM" id="SSF50923">
    <property type="entry name" value="Hemopexin-like domain"/>
    <property type="match status" value="1"/>
</dbReference>
<name>A0AAD6IM71_PENCN</name>
<dbReference type="InterPro" id="IPR018487">
    <property type="entry name" value="Hemopexin-like_repeat"/>
</dbReference>